<comment type="subcellular location">
    <subcellularLocation>
        <location evidence="1">Plastid</location>
        <location evidence="1">Chloroplast</location>
    </subcellularLocation>
</comment>
<evidence type="ECO:0000256" key="3">
    <source>
        <dbReference type="ARBA" id="ARBA00022528"/>
    </source>
</evidence>
<sequence>MLRLQAFSIPDYNHVTFPSSHVIPTSLHLHRQWVSFPTTLARFRSLPTVRICSTSLACDFGGGIGMSGFYDVELKVRDYELDQYGVVNNAVYASYCQHGLHELLEWVGMSADAVARTGEAFALSELSLKFIAPLKSGNKFVIKVGMTHSSAARVYFDQFIFKLPNLEPILEAKATAVWLDKGYRPVRIPSEVTSKFVQFRRHKESNGVLHNGVGPREGLRY</sequence>
<dbReference type="SUPFAM" id="SSF54637">
    <property type="entry name" value="Thioesterase/thiol ester dehydrase-isomerase"/>
    <property type="match status" value="1"/>
</dbReference>
<dbReference type="Pfam" id="PF13279">
    <property type="entry name" value="4HBT_2"/>
    <property type="match status" value="1"/>
</dbReference>
<dbReference type="EC" id="3.1.2.14" evidence="8"/>
<comment type="caution">
    <text evidence="8">The sequence shown here is derived from an EMBL/GenBank/DDBJ whole genome shotgun (WGS) entry which is preliminary data.</text>
</comment>
<keyword evidence="4" id="KW-0934">Plastid</keyword>
<evidence type="ECO:0000313" key="8">
    <source>
        <dbReference type="EMBL" id="PRQ40339.1"/>
    </source>
</evidence>
<dbReference type="GO" id="GO:0016297">
    <property type="term" value="F:fatty acyl-[ACP] hydrolase activity"/>
    <property type="evidence" value="ECO:0007669"/>
    <property type="project" value="UniProtKB-EC"/>
</dbReference>
<name>A0A2P6R1T7_ROSCH</name>
<evidence type="ECO:0000313" key="9">
    <source>
        <dbReference type="Proteomes" id="UP000238479"/>
    </source>
</evidence>
<evidence type="ECO:0000256" key="6">
    <source>
        <dbReference type="ARBA" id="ARBA00022946"/>
    </source>
</evidence>
<dbReference type="Proteomes" id="UP000238479">
    <property type="component" value="Chromosome 4"/>
</dbReference>
<evidence type="ECO:0000256" key="7">
    <source>
        <dbReference type="ARBA" id="ARBA00023098"/>
    </source>
</evidence>
<organism evidence="8 9">
    <name type="scientific">Rosa chinensis</name>
    <name type="common">China rose</name>
    <dbReference type="NCBI Taxonomy" id="74649"/>
    <lineage>
        <taxon>Eukaryota</taxon>
        <taxon>Viridiplantae</taxon>
        <taxon>Streptophyta</taxon>
        <taxon>Embryophyta</taxon>
        <taxon>Tracheophyta</taxon>
        <taxon>Spermatophyta</taxon>
        <taxon>Magnoliopsida</taxon>
        <taxon>eudicotyledons</taxon>
        <taxon>Gunneridae</taxon>
        <taxon>Pentapetalae</taxon>
        <taxon>rosids</taxon>
        <taxon>fabids</taxon>
        <taxon>Rosales</taxon>
        <taxon>Rosaceae</taxon>
        <taxon>Rosoideae</taxon>
        <taxon>Rosoideae incertae sedis</taxon>
        <taxon>Rosa</taxon>
    </lineage>
</organism>
<dbReference type="FunFam" id="3.10.129.10:FF:000037">
    <property type="entry name" value="acyl-acyl carrier protein thioesterase ATL3, chloroplastic"/>
    <property type="match status" value="1"/>
</dbReference>
<keyword evidence="6" id="KW-0809">Transit peptide</keyword>
<keyword evidence="5 8" id="KW-0378">Hydrolase</keyword>
<dbReference type="PANTHER" id="PTHR31793:SF27">
    <property type="entry name" value="NOVEL THIOESTERASE SUPERFAMILY DOMAIN AND SAPOSIN A-TYPE DOMAIN CONTAINING PROTEIN (0610012H03RIK)"/>
    <property type="match status" value="1"/>
</dbReference>
<accession>A0A2P6R1T7</accession>
<gene>
    <name evidence="8" type="ORF">RchiOBHm_Chr4g0434951</name>
</gene>
<dbReference type="Gramene" id="PRQ40339">
    <property type="protein sequence ID" value="PRQ40339"/>
    <property type="gene ID" value="RchiOBHm_Chr4g0434951"/>
</dbReference>
<dbReference type="OrthoDB" id="588330at2759"/>
<evidence type="ECO:0000256" key="4">
    <source>
        <dbReference type="ARBA" id="ARBA00022640"/>
    </source>
</evidence>
<dbReference type="InterPro" id="IPR050563">
    <property type="entry name" value="4-hydroxybenzoyl-CoA_TE"/>
</dbReference>
<dbReference type="EMBL" id="PDCK01000042">
    <property type="protein sequence ID" value="PRQ40339.1"/>
    <property type="molecule type" value="Genomic_DNA"/>
</dbReference>
<dbReference type="Gene3D" id="3.10.129.10">
    <property type="entry name" value="Hotdog Thioesterase"/>
    <property type="match status" value="1"/>
</dbReference>
<dbReference type="GO" id="GO:0009507">
    <property type="term" value="C:chloroplast"/>
    <property type="evidence" value="ECO:0007669"/>
    <property type="project" value="UniProtKB-SubCell"/>
</dbReference>
<evidence type="ECO:0000256" key="1">
    <source>
        <dbReference type="ARBA" id="ARBA00004229"/>
    </source>
</evidence>
<keyword evidence="7" id="KW-0443">Lipid metabolism</keyword>
<dbReference type="GO" id="GO:0006629">
    <property type="term" value="P:lipid metabolic process"/>
    <property type="evidence" value="ECO:0007669"/>
    <property type="project" value="UniProtKB-KW"/>
</dbReference>
<dbReference type="OMA" id="FDQFIHQ"/>
<proteinExistence type="inferred from homology"/>
<keyword evidence="3" id="KW-0150">Chloroplast</keyword>
<reference evidence="8 9" key="1">
    <citation type="journal article" date="2018" name="Nat. Genet.">
        <title>The Rosa genome provides new insights in the design of modern roses.</title>
        <authorList>
            <person name="Bendahmane M."/>
        </authorList>
    </citation>
    <scope>NUCLEOTIDE SEQUENCE [LARGE SCALE GENOMIC DNA]</scope>
    <source>
        <strain evidence="9">cv. Old Blush</strain>
    </source>
</reference>
<dbReference type="AlphaFoldDB" id="A0A2P6R1T7"/>
<evidence type="ECO:0000256" key="2">
    <source>
        <dbReference type="ARBA" id="ARBA00005953"/>
    </source>
</evidence>
<evidence type="ECO:0000256" key="5">
    <source>
        <dbReference type="ARBA" id="ARBA00022801"/>
    </source>
</evidence>
<dbReference type="InterPro" id="IPR029069">
    <property type="entry name" value="HotDog_dom_sf"/>
</dbReference>
<dbReference type="CDD" id="cd00586">
    <property type="entry name" value="4HBT"/>
    <property type="match status" value="1"/>
</dbReference>
<protein>
    <submittedName>
        <fullName evidence="8">Putative oleoyl-[acyl-carrier-protein] hydrolase</fullName>
        <ecNumber evidence="8">3.1.2.14</ecNumber>
    </submittedName>
</protein>
<comment type="similarity">
    <text evidence="2">Belongs to the 4-hydroxybenzoyl-CoA thioesterase family.</text>
</comment>
<keyword evidence="9" id="KW-1185">Reference proteome</keyword>
<dbReference type="PANTHER" id="PTHR31793">
    <property type="entry name" value="4-HYDROXYBENZOYL-COA THIOESTERASE FAMILY MEMBER"/>
    <property type="match status" value="1"/>
</dbReference>